<keyword evidence="3" id="KW-1003">Cell membrane</keyword>
<gene>
    <name evidence="11" type="ORF">QO011_003788</name>
</gene>
<sequence>MLQVLVNALVYASEIAIIAVGVALTYSVVRFANFAHIQYAVIGAYASFALDRCGLPLPLAVAVSAALTGLLAIAVERLVFAPLQGLRPEAKMIVSWGVALLLRSLVAAVFGGAAQVFEVETDSHLVGDAVVTGLDIAVVATTILAMTALHLAMTRTRIGTALRALADNRDLARTRGIAPERLTALMWFVSGAFAALGGTLFALETRLQPDMDLQILLPVFAAVTLGGLTSVGGAVLGACILSLAQNIAIGVDFGALFTSGSWFLPSQFRDTIAVAAMVLVLCLRPRHHRSSGLR</sequence>
<dbReference type="RefSeq" id="WP_307275014.1">
    <property type="nucleotide sequence ID" value="NZ_JAUSVX010000007.1"/>
</dbReference>
<name>A0ABU0J920_9HYPH</name>
<feature type="transmembrane region" description="Helical" evidence="10">
    <location>
        <begin position="129"/>
        <end position="153"/>
    </location>
</feature>
<evidence type="ECO:0000313" key="11">
    <source>
        <dbReference type="EMBL" id="MDQ0470769.1"/>
    </source>
</evidence>
<dbReference type="Pfam" id="PF02653">
    <property type="entry name" value="BPD_transp_2"/>
    <property type="match status" value="1"/>
</dbReference>
<keyword evidence="7 10" id="KW-1133">Transmembrane helix</keyword>
<keyword evidence="8 10" id="KW-0472">Membrane</keyword>
<evidence type="ECO:0000256" key="2">
    <source>
        <dbReference type="ARBA" id="ARBA00022448"/>
    </source>
</evidence>
<proteinExistence type="inferred from homology"/>
<evidence type="ECO:0000256" key="7">
    <source>
        <dbReference type="ARBA" id="ARBA00022989"/>
    </source>
</evidence>
<keyword evidence="5 10" id="KW-0812">Transmembrane</keyword>
<keyword evidence="4" id="KW-0997">Cell inner membrane</keyword>
<comment type="caution">
    <text evidence="11">The sequence shown here is derived from an EMBL/GenBank/DDBJ whole genome shotgun (WGS) entry which is preliminary data.</text>
</comment>
<comment type="similarity">
    <text evidence="9">Belongs to the binding-protein-dependent transport system permease family. LivHM subfamily.</text>
</comment>
<evidence type="ECO:0000313" key="12">
    <source>
        <dbReference type="Proteomes" id="UP001242480"/>
    </source>
</evidence>
<feature type="transmembrane region" description="Helical" evidence="10">
    <location>
        <begin position="182"/>
        <end position="203"/>
    </location>
</feature>
<dbReference type="InterPro" id="IPR052157">
    <property type="entry name" value="BCAA_transport_permease"/>
</dbReference>
<protein>
    <submittedName>
        <fullName evidence="11">Branched-subunit amino acid ABC-type transport system permease component</fullName>
    </submittedName>
</protein>
<evidence type="ECO:0000256" key="5">
    <source>
        <dbReference type="ARBA" id="ARBA00022692"/>
    </source>
</evidence>
<evidence type="ECO:0000256" key="6">
    <source>
        <dbReference type="ARBA" id="ARBA00022970"/>
    </source>
</evidence>
<organism evidence="11 12">
    <name type="scientific">Labrys wisconsinensis</name>
    <dbReference type="NCBI Taxonomy" id="425677"/>
    <lineage>
        <taxon>Bacteria</taxon>
        <taxon>Pseudomonadati</taxon>
        <taxon>Pseudomonadota</taxon>
        <taxon>Alphaproteobacteria</taxon>
        <taxon>Hyphomicrobiales</taxon>
        <taxon>Xanthobacteraceae</taxon>
        <taxon>Labrys</taxon>
    </lineage>
</organism>
<evidence type="ECO:0000256" key="8">
    <source>
        <dbReference type="ARBA" id="ARBA00023136"/>
    </source>
</evidence>
<keyword evidence="12" id="KW-1185">Reference proteome</keyword>
<feature type="transmembrane region" description="Helical" evidence="10">
    <location>
        <begin position="215"/>
        <end position="240"/>
    </location>
</feature>
<comment type="subcellular location">
    <subcellularLocation>
        <location evidence="1">Cell membrane</location>
        <topology evidence="1">Multi-pass membrane protein</topology>
    </subcellularLocation>
</comment>
<reference evidence="11 12" key="1">
    <citation type="submission" date="2023-07" db="EMBL/GenBank/DDBJ databases">
        <title>Genomic Encyclopedia of Type Strains, Phase IV (KMG-IV): sequencing the most valuable type-strain genomes for metagenomic binning, comparative biology and taxonomic classification.</title>
        <authorList>
            <person name="Goeker M."/>
        </authorList>
    </citation>
    <scope>NUCLEOTIDE SEQUENCE [LARGE SCALE GENOMIC DNA]</scope>
    <source>
        <strain evidence="11 12">DSM 19619</strain>
    </source>
</reference>
<dbReference type="EMBL" id="JAUSVX010000007">
    <property type="protein sequence ID" value="MDQ0470769.1"/>
    <property type="molecule type" value="Genomic_DNA"/>
</dbReference>
<dbReference type="CDD" id="cd06582">
    <property type="entry name" value="TM_PBP1_LivH_like"/>
    <property type="match status" value="1"/>
</dbReference>
<feature type="transmembrane region" description="Helical" evidence="10">
    <location>
        <begin position="56"/>
        <end position="80"/>
    </location>
</feature>
<evidence type="ECO:0000256" key="10">
    <source>
        <dbReference type="SAM" id="Phobius"/>
    </source>
</evidence>
<dbReference type="InterPro" id="IPR001851">
    <property type="entry name" value="ABC_transp_permease"/>
</dbReference>
<evidence type="ECO:0000256" key="3">
    <source>
        <dbReference type="ARBA" id="ARBA00022475"/>
    </source>
</evidence>
<dbReference type="PANTHER" id="PTHR11795:SF371">
    <property type="entry name" value="HIGH-AFFINITY BRANCHED-CHAIN AMINO ACID TRANSPORT SYSTEM PERMEASE PROTEIN LIVH"/>
    <property type="match status" value="1"/>
</dbReference>
<accession>A0ABU0J920</accession>
<feature type="transmembrane region" description="Helical" evidence="10">
    <location>
        <begin position="92"/>
        <end position="117"/>
    </location>
</feature>
<dbReference type="PANTHER" id="PTHR11795">
    <property type="entry name" value="BRANCHED-CHAIN AMINO ACID TRANSPORT SYSTEM PERMEASE PROTEIN LIVH"/>
    <property type="match status" value="1"/>
</dbReference>
<evidence type="ECO:0000256" key="4">
    <source>
        <dbReference type="ARBA" id="ARBA00022519"/>
    </source>
</evidence>
<keyword evidence="2" id="KW-0813">Transport</keyword>
<evidence type="ECO:0000256" key="1">
    <source>
        <dbReference type="ARBA" id="ARBA00004651"/>
    </source>
</evidence>
<feature type="transmembrane region" description="Helical" evidence="10">
    <location>
        <begin position="6"/>
        <end position="24"/>
    </location>
</feature>
<keyword evidence="6" id="KW-0029">Amino-acid transport</keyword>
<dbReference type="Proteomes" id="UP001242480">
    <property type="component" value="Unassembled WGS sequence"/>
</dbReference>
<evidence type="ECO:0000256" key="9">
    <source>
        <dbReference type="ARBA" id="ARBA00037998"/>
    </source>
</evidence>